<keyword evidence="3" id="KW-1185">Reference proteome</keyword>
<evidence type="ECO:0000313" key="2">
    <source>
        <dbReference type="EMBL" id="AGB47268.1"/>
    </source>
</evidence>
<protein>
    <recommendedName>
        <fullName evidence="4">DUF2336 domain-containing protein</fullName>
    </recommendedName>
</protein>
<evidence type="ECO:0008006" key="4">
    <source>
        <dbReference type="Google" id="ProtNLM"/>
    </source>
</evidence>
<evidence type="ECO:0000313" key="3">
    <source>
        <dbReference type="Proteomes" id="UP000010998"/>
    </source>
</evidence>
<organism evidence="2 3">
    <name type="scientific">Mesorhizobium australicum (strain HAMBI 3006 / LMG 24608 / WSM2073)</name>
    <dbReference type="NCBI Taxonomy" id="754035"/>
    <lineage>
        <taxon>Bacteria</taxon>
        <taxon>Pseudomonadati</taxon>
        <taxon>Pseudomonadota</taxon>
        <taxon>Alphaproteobacteria</taxon>
        <taxon>Hyphomicrobiales</taxon>
        <taxon>Phyllobacteriaceae</taxon>
        <taxon>Mesorhizobium</taxon>
    </lineage>
</organism>
<sequence>MYLVSGVSFVSSSDFRQIAIRTQSGKAERLFRAAVSAFCSLTRPSRREIGQLEDLTLPLFDDVSVESRRYVAAALSECEYAPAALVRRLCEEPVDIAAPLLIRSRAVSDIDLIALIGRHGLPHARAIARRKDLNPTIADLIRALDRPTLVRTRDPEAAPAQSLVVKAQATADSAETQQTPGVAAESARRKLRSMMRTGDQALAAKIDAFPGADTFVKLRETALTGNAAFFHTALADALDIDFSIAQSLTAHQNYAPLLAALRSLDFSEDRAFLITVAVYPGLFPHPQAIRAYLDRYRLLHRDAALDMVREWKAETLSKTVRGKPPANGDSRRASNSDEADAPGLRASSRK</sequence>
<evidence type="ECO:0000256" key="1">
    <source>
        <dbReference type="SAM" id="MobiDB-lite"/>
    </source>
</evidence>
<feature type="region of interest" description="Disordered" evidence="1">
    <location>
        <begin position="316"/>
        <end position="350"/>
    </location>
</feature>
<proteinExistence type="predicted"/>
<dbReference type="HOGENOM" id="CLU_815529_0_0_5"/>
<dbReference type="eggNOG" id="COG5330">
    <property type="taxonomic scope" value="Bacteria"/>
</dbReference>
<dbReference type="EMBL" id="CP003358">
    <property type="protein sequence ID" value="AGB47268.1"/>
    <property type="molecule type" value="Genomic_DNA"/>
</dbReference>
<dbReference type="Proteomes" id="UP000010998">
    <property type="component" value="Chromosome"/>
</dbReference>
<dbReference type="KEGG" id="mam:Mesau_04953"/>
<accession>L0KT57</accession>
<gene>
    <name evidence="2" type="ordered locus">Mesau_04953</name>
</gene>
<name>L0KT57_MESAW</name>
<dbReference type="AlphaFoldDB" id="L0KT57"/>
<dbReference type="STRING" id="754035.Mesau_04953"/>
<reference evidence="3" key="1">
    <citation type="submission" date="2012-02" db="EMBL/GenBank/DDBJ databases">
        <title>Complete sequence of Mesorhizobium australicum WSM2073.</title>
        <authorList>
            <person name="Lucas S."/>
            <person name="Han J."/>
            <person name="Lapidus A."/>
            <person name="Cheng J.-F."/>
            <person name="Goodwin L."/>
            <person name="Pitluck S."/>
            <person name="Peters L."/>
            <person name="Gu W."/>
            <person name="Detter J.C."/>
            <person name="Han C."/>
            <person name="Tapia R."/>
            <person name="Land M."/>
            <person name="Hauser L."/>
            <person name="Kyrpides N."/>
            <person name="Ivanova N."/>
            <person name="Pagani I."/>
            <person name="Reeve W.G."/>
            <person name="Howieson J.G."/>
            <person name="Tiwari R.P."/>
            <person name="O'Hara G.W."/>
            <person name="Atkins C.A."/>
            <person name="Ronson C.W."/>
            <person name="Nandasena K.G."/>
            <person name="Woyke T."/>
        </authorList>
    </citation>
    <scope>NUCLEOTIDE SEQUENCE [LARGE SCALE GENOMIC DNA]</scope>
    <source>
        <strain evidence="3">LMG 24608 / HAMBI 3006 / WSM2073</strain>
    </source>
</reference>